<dbReference type="AlphaFoldDB" id="A0A7K3S4A0"/>
<evidence type="ECO:0000256" key="5">
    <source>
        <dbReference type="PROSITE-ProRule" id="PRU00560"/>
    </source>
</evidence>
<evidence type="ECO:0000256" key="1">
    <source>
        <dbReference type="ARBA" id="ARBA00022741"/>
    </source>
</evidence>
<organism evidence="8 9">
    <name type="scientific">Streptomyces parvus</name>
    <dbReference type="NCBI Taxonomy" id="66428"/>
    <lineage>
        <taxon>Bacteria</taxon>
        <taxon>Bacillati</taxon>
        <taxon>Actinomycetota</taxon>
        <taxon>Actinomycetes</taxon>
        <taxon>Kitasatosporales</taxon>
        <taxon>Streptomycetaceae</taxon>
        <taxon>Streptomyces</taxon>
    </lineage>
</organism>
<feature type="domain" description="UvrD-like helicase ATP-binding" evidence="7">
    <location>
        <begin position="35"/>
        <end position="206"/>
    </location>
</feature>
<protein>
    <submittedName>
        <fullName evidence="8">UvrD-helicase domain-containing protein</fullName>
    </submittedName>
</protein>
<feature type="region of interest" description="Disordered" evidence="6">
    <location>
        <begin position="1"/>
        <end position="35"/>
    </location>
</feature>
<evidence type="ECO:0000313" key="9">
    <source>
        <dbReference type="Proteomes" id="UP000469670"/>
    </source>
</evidence>
<sequence length="206" mass="22139">MSSSSTRHSPRRESRPRTTGAYRLVRTPPGSVDPPLLDAGQRAVVDHPGGPLLVLAGPGTGKTTTLVESVAARVNRGGDPARILVLTFSRKAAVELRDRMAARLGAARGPQATTFHSYCYALVRAHQDADLFADPLRLLSGPEQDVTVRELLAGQLDLEKEGLAQVRWPDELRACLTTRGFADEVRAVLARSRELGLGPDALADFA</sequence>
<dbReference type="InterPro" id="IPR013986">
    <property type="entry name" value="DExx_box_DNA_helicase_dom_sf"/>
</dbReference>
<dbReference type="InterPro" id="IPR014016">
    <property type="entry name" value="UvrD-like_ATP-bd"/>
</dbReference>
<accession>A0A7K3S4A0</accession>
<keyword evidence="2 5" id="KW-0378">Hydrolase</keyword>
<keyword evidence="3 5" id="KW-0347">Helicase</keyword>
<dbReference type="PANTHER" id="PTHR11070">
    <property type="entry name" value="UVRD / RECB / PCRA DNA HELICASE FAMILY MEMBER"/>
    <property type="match status" value="1"/>
</dbReference>
<feature type="non-terminal residue" evidence="8">
    <location>
        <position position="206"/>
    </location>
</feature>
<dbReference type="GO" id="GO:0033202">
    <property type="term" value="C:DNA helicase complex"/>
    <property type="evidence" value="ECO:0007669"/>
    <property type="project" value="TreeGrafter"/>
</dbReference>
<dbReference type="GO" id="GO:0000725">
    <property type="term" value="P:recombinational repair"/>
    <property type="evidence" value="ECO:0007669"/>
    <property type="project" value="TreeGrafter"/>
</dbReference>
<dbReference type="GO" id="GO:0005524">
    <property type="term" value="F:ATP binding"/>
    <property type="evidence" value="ECO:0007669"/>
    <property type="project" value="UniProtKB-UniRule"/>
</dbReference>
<dbReference type="EMBL" id="JAAGMP010001256">
    <property type="protein sequence ID" value="NEC22199.1"/>
    <property type="molecule type" value="Genomic_DNA"/>
</dbReference>
<proteinExistence type="predicted"/>
<evidence type="ECO:0000313" key="8">
    <source>
        <dbReference type="EMBL" id="NEC22199.1"/>
    </source>
</evidence>
<gene>
    <name evidence="8" type="ORF">G3I50_28745</name>
</gene>
<dbReference type="RefSeq" id="WP_164206626.1">
    <property type="nucleotide sequence ID" value="NZ_JAAGMP010001256.1"/>
</dbReference>
<dbReference type="CDD" id="cd17932">
    <property type="entry name" value="DEXQc_UvrD"/>
    <property type="match status" value="1"/>
</dbReference>
<feature type="binding site" evidence="5">
    <location>
        <begin position="56"/>
        <end position="63"/>
    </location>
    <ligand>
        <name>ATP</name>
        <dbReference type="ChEBI" id="CHEBI:30616"/>
    </ligand>
</feature>
<dbReference type="Pfam" id="PF00580">
    <property type="entry name" value="UvrD-helicase"/>
    <property type="match status" value="1"/>
</dbReference>
<dbReference type="PANTHER" id="PTHR11070:SF59">
    <property type="entry name" value="DNA 3'-5' HELICASE"/>
    <property type="match status" value="1"/>
</dbReference>
<dbReference type="PROSITE" id="PS51198">
    <property type="entry name" value="UVRD_HELICASE_ATP_BIND"/>
    <property type="match status" value="1"/>
</dbReference>
<reference evidence="8 9" key="1">
    <citation type="submission" date="2020-01" db="EMBL/GenBank/DDBJ databases">
        <title>Insect and environment-associated Actinomycetes.</title>
        <authorList>
            <person name="Currrie C."/>
            <person name="Chevrette M."/>
            <person name="Carlson C."/>
            <person name="Stubbendieck R."/>
            <person name="Wendt-Pienkowski E."/>
        </authorList>
    </citation>
    <scope>NUCLEOTIDE SEQUENCE [LARGE SCALE GENOMIC DNA]</scope>
    <source>
        <strain evidence="8 9">SID7590</strain>
    </source>
</reference>
<dbReference type="GO" id="GO:0043138">
    <property type="term" value="F:3'-5' DNA helicase activity"/>
    <property type="evidence" value="ECO:0007669"/>
    <property type="project" value="TreeGrafter"/>
</dbReference>
<dbReference type="SUPFAM" id="SSF52540">
    <property type="entry name" value="P-loop containing nucleoside triphosphate hydrolases"/>
    <property type="match status" value="1"/>
</dbReference>
<dbReference type="InterPro" id="IPR000212">
    <property type="entry name" value="DNA_helicase_UvrD/REP"/>
</dbReference>
<evidence type="ECO:0000256" key="4">
    <source>
        <dbReference type="ARBA" id="ARBA00022840"/>
    </source>
</evidence>
<evidence type="ECO:0000256" key="2">
    <source>
        <dbReference type="ARBA" id="ARBA00022801"/>
    </source>
</evidence>
<keyword evidence="4 5" id="KW-0067">ATP-binding</keyword>
<evidence type="ECO:0000256" key="6">
    <source>
        <dbReference type="SAM" id="MobiDB-lite"/>
    </source>
</evidence>
<evidence type="ECO:0000256" key="3">
    <source>
        <dbReference type="ARBA" id="ARBA00022806"/>
    </source>
</evidence>
<dbReference type="Gene3D" id="1.10.10.160">
    <property type="match status" value="1"/>
</dbReference>
<dbReference type="Proteomes" id="UP000469670">
    <property type="component" value="Unassembled WGS sequence"/>
</dbReference>
<dbReference type="GO" id="GO:0005829">
    <property type="term" value="C:cytosol"/>
    <property type="evidence" value="ECO:0007669"/>
    <property type="project" value="TreeGrafter"/>
</dbReference>
<dbReference type="InterPro" id="IPR027417">
    <property type="entry name" value="P-loop_NTPase"/>
</dbReference>
<keyword evidence="1 5" id="KW-0547">Nucleotide-binding</keyword>
<dbReference type="GO" id="GO:0003677">
    <property type="term" value="F:DNA binding"/>
    <property type="evidence" value="ECO:0007669"/>
    <property type="project" value="InterPro"/>
</dbReference>
<evidence type="ECO:0000259" key="7">
    <source>
        <dbReference type="PROSITE" id="PS51198"/>
    </source>
</evidence>
<dbReference type="Gene3D" id="3.40.50.300">
    <property type="entry name" value="P-loop containing nucleotide triphosphate hydrolases"/>
    <property type="match status" value="1"/>
</dbReference>
<name>A0A7K3S4A0_9ACTN</name>
<dbReference type="GO" id="GO:0016787">
    <property type="term" value="F:hydrolase activity"/>
    <property type="evidence" value="ECO:0007669"/>
    <property type="project" value="UniProtKB-UniRule"/>
</dbReference>
<comment type="caution">
    <text evidence="8">The sequence shown here is derived from an EMBL/GenBank/DDBJ whole genome shotgun (WGS) entry which is preliminary data.</text>
</comment>